<feature type="domain" description="Adenylate kinase active site lid" evidence="8">
    <location>
        <begin position="127"/>
        <end position="162"/>
    </location>
</feature>
<feature type="binding site" evidence="5">
    <location>
        <position position="199"/>
    </location>
    <ligand>
        <name>ATP</name>
        <dbReference type="ChEBI" id="CHEBI:30616"/>
    </ligand>
</feature>
<comment type="pathway">
    <text evidence="5">Purine metabolism; AMP biosynthesis via salvage pathway; AMP from ADP: step 1/1.</text>
</comment>
<feature type="binding site" evidence="5">
    <location>
        <position position="171"/>
    </location>
    <ligand>
        <name>AMP</name>
        <dbReference type="ChEBI" id="CHEBI:456215"/>
    </ligand>
</feature>
<dbReference type="GO" id="GO:0008270">
    <property type="term" value="F:zinc ion binding"/>
    <property type="evidence" value="ECO:0007669"/>
    <property type="project" value="UniProtKB-UniRule"/>
</dbReference>
<feature type="binding site" evidence="5">
    <location>
        <position position="133"/>
    </location>
    <ligand>
        <name>Zn(2+)</name>
        <dbReference type="ChEBI" id="CHEBI:29105"/>
        <note>structural</note>
    </ligand>
</feature>
<comment type="caution">
    <text evidence="5">Lacks conserved residue(s) required for the propagation of feature annotation.</text>
</comment>
<name>A0A7C4AIM3_9BACT</name>
<feature type="binding site" evidence="5">
    <location>
        <begin position="10"/>
        <end position="15"/>
    </location>
    <ligand>
        <name>ATP</name>
        <dbReference type="ChEBI" id="CHEBI:30616"/>
    </ligand>
</feature>
<dbReference type="SUPFAM" id="SSF52540">
    <property type="entry name" value="P-loop containing nucleoside triphosphate hydrolases"/>
    <property type="match status" value="1"/>
</dbReference>
<keyword evidence="3 5" id="KW-0547">Nucleotide-binding</keyword>
<evidence type="ECO:0000313" key="9">
    <source>
        <dbReference type="EMBL" id="HGG99018.1"/>
    </source>
</evidence>
<dbReference type="GO" id="GO:0004017">
    <property type="term" value="F:AMP kinase activity"/>
    <property type="evidence" value="ECO:0007669"/>
    <property type="project" value="UniProtKB-UniRule"/>
</dbReference>
<dbReference type="InterPro" id="IPR006259">
    <property type="entry name" value="Adenyl_kin_sub"/>
</dbReference>
<feature type="binding site" evidence="5">
    <location>
        <position position="31"/>
    </location>
    <ligand>
        <name>AMP</name>
        <dbReference type="ChEBI" id="CHEBI:456215"/>
    </ligand>
</feature>
<dbReference type="PANTHER" id="PTHR23359">
    <property type="entry name" value="NUCLEOTIDE KINASE"/>
    <property type="match status" value="1"/>
</dbReference>
<dbReference type="Pfam" id="PF05191">
    <property type="entry name" value="ADK_lid"/>
    <property type="match status" value="1"/>
</dbReference>
<feature type="binding site" evidence="5">
    <location>
        <position position="153"/>
    </location>
    <ligand>
        <name>Zn(2+)</name>
        <dbReference type="ChEBI" id="CHEBI:29105"/>
        <note>structural</note>
    </ligand>
</feature>
<dbReference type="NCBIfam" id="NF001381">
    <property type="entry name" value="PRK00279.1-3"/>
    <property type="match status" value="1"/>
</dbReference>
<dbReference type="GO" id="GO:0005524">
    <property type="term" value="F:ATP binding"/>
    <property type="evidence" value="ECO:0007669"/>
    <property type="project" value="UniProtKB-UniRule"/>
</dbReference>
<feature type="binding site" evidence="5">
    <location>
        <position position="150"/>
    </location>
    <ligand>
        <name>Zn(2+)</name>
        <dbReference type="ChEBI" id="CHEBI:29105"/>
        <note>structural</note>
    </ligand>
</feature>
<evidence type="ECO:0000256" key="4">
    <source>
        <dbReference type="ARBA" id="ARBA00022777"/>
    </source>
</evidence>
<keyword evidence="5" id="KW-0479">Metal-binding</keyword>
<evidence type="ECO:0000256" key="1">
    <source>
        <dbReference type="ARBA" id="ARBA00022679"/>
    </source>
</evidence>
<comment type="subcellular location">
    <subcellularLocation>
        <location evidence="5 7">Cytoplasm</location>
    </subcellularLocation>
</comment>
<feature type="binding site" evidence="5">
    <location>
        <position position="36"/>
    </location>
    <ligand>
        <name>AMP</name>
        <dbReference type="ChEBI" id="CHEBI:456215"/>
    </ligand>
</feature>
<gene>
    <name evidence="5" type="primary">adk</name>
    <name evidence="9" type="ORF">ENV75_00970</name>
</gene>
<feature type="binding site" evidence="5">
    <location>
        <position position="127"/>
    </location>
    <ligand>
        <name>ATP</name>
        <dbReference type="ChEBI" id="CHEBI:30616"/>
    </ligand>
</feature>
<keyword evidence="5" id="KW-0963">Cytoplasm</keyword>
<dbReference type="InterPro" id="IPR000850">
    <property type="entry name" value="Adenylat/UMP-CMP_kin"/>
</dbReference>
<dbReference type="InterPro" id="IPR033690">
    <property type="entry name" value="Adenylat_kinase_CS"/>
</dbReference>
<evidence type="ECO:0000256" key="6">
    <source>
        <dbReference type="RuleBase" id="RU003330"/>
    </source>
</evidence>
<feature type="binding site" evidence="5">
    <location>
        <begin position="85"/>
        <end position="88"/>
    </location>
    <ligand>
        <name>AMP</name>
        <dbReference type="ChEBI" id="CHEBI:456215"/>
    </ligand>
</feature>
<reference evidence="9" key="1">
    <citation type="journal article" date="2020" name="mSystems">
        <title>Genome- and Community-Level Interaction Insights into Carbon Utilization and Element Cycling Functions of Hydrothermarchaeota in Hydrothermal Sediment.</title>
        <authorList>
            <person name="Zhou Z."/>
            <person name="Liu Y."/>
            <person name="Xu W."/>
            <person name="Pan J."/>
            <person name="Luo Z.H."/>
            <person name="Li M."/>
        </authorList>
    </citation>
    <scope>NUCLEOTIDE SEQUENCE [LARGE SCALE GENOMIC DNA]</scope>
    <source>
        <strain evidence="9">SpSt-788</strain>
    </source>
</reference>
<keyword evidence="2 5" id="KW-0545">Nucleotide biosynthesis</keyword>
<feature type="region of interest" description="NMP" evidence="5">
    <location>
        <begin position="30"/>
        <end position="59"/>
    </location>
</feature>
<dbReference type="GO" id="GO:0005737">
    <property type="term" value="C:cytoplasm"/>
    <property type="evidence" value="ECO:0007669"/>
    <property type="project" value="UniProtKB-SubCell"/>
</dbReference>
<dbReference type="GO" id="GO:0044209">
    <property type="term" value="P:AMP salvage"/>
    <property type="evidence" value="ECO:0007669"/>
    <property type="project" value="UniProtKB-UniRule"/>
</dbReference>
<evidence type="ECO:0000256" key="3">
    <source>
        <dbReference type="ARBA" id="ARBA00022741"/>
    </source>
</evidence>
<evidence type="ECO:0000259" key="8">
    <source>
        <dbReference type="Pfam" id="PF05191"/>
    </source>
</evidence>
<dbReference type="NCBIfam" id="NF001380">
    <property type="entry name" value="PRK00279.1-2"/>
    <property type="match status" value="1"/>
</dbReference>
<dbReference type="EMBL" id="DTHO01000009">
    <property type="protein sequence ID" value="HGG99018.1"/>
    <property type="molecule type" value="Genomic_DNA"/>
</dbReference>
<feature type="binding site" evidence="5">
    <location>
        <begin position="57"/>
        <end position="59"/>
    </location>
    <ligand>
        <name>AMP</name>
        <dbReference type="ChEBI" id="CHEBI:456215"/>
    </ligand>
</feature>
<feature type="binding site" evidence="5">
    <location>
        <position position="92"/>
    </location>
    <ligand>
        <name>AMP</name>
        <dbReference type="ChEBI" id="CHEBI:456215"/>
    </ligand>
</feature>
<keyword evidence="5" id="KW-0862">Zinc</keyword>
<dbReference type="PROSITE" id="PS00113">
    <property type="entry name" value="ADENYLATE_KINASE"/>
    <property type="match status" value="1"/>
</dbReference>
<protein>
    <recommendedName>
        <fullName evidence="5 7">Adenylate kinase</fullName>
        <shortName evidence="5">AK</shortName>
        <ecNumber evidence="5 7">2.7.4.3</ecNumber>
    </recommendedName>
    <alternativeName>
        <fullName evidence="5">ATP-AMP transphosphorylase</fullName>
    </alternativeName>
    <alternativeName>
        <fullName evidence="5">ATP:AMP phosphotransferase</fullName>
    </alternativeName>
    <alternativeName>
        <fullName evidence="5">Adenylate monophosphate kinase</fullName>
    </alternativeName>
</protein>
<dbReference type="FunFam" id="3.40.50.300:FF:000106">
    <property type="entry name" value="Adenylate kinase mitochondrial"/>
    <property type="match status" value="1"/>
</dbReference>
<comment type="subunit">
    <text evidence="5 7">Monomer.</text>
</comment>
<feature type="region of interest" description="LID" evidence="5">
    <location>
        <begin position="126"/>
        <end position="163"/>
    </location>
</feature>
<evidence type="ECO:0000256" key="5">
    <source>
        <dbReference type="HAMAP-Rule" id="MF_00235"/>
    </source>
</evidence>
<accession>A0A7C4AIM3</accession>
<dbReference type="NCBIfam" id="NF011100">
    <property type="entry name" value="PRK14527.1"/>
    <property type="match status" value="1"/>
</dbReference>
<dbReference type="UniPathway" id="UPA00588">
    <property type="reaction ID" value="UER00649"/>
</dbReference>
<dbReference type="NCBIfam" id="TIGR01351">
    <property type="entry name" value="adk"/>
    <property type="match status" value="1"/>
</dbReference>
<dbReference type="Gene3D" id="3.40.50.300">
    <property type="entry name" value="P-loop containing nucleotide triphosphate hydrolases"/>
    <property type="match status" value="1"/>
</dbReference>
<comment type="similarity">
    <text evidence="5 6">Belongs to the adenylate kinase family.</text>
</comment>
<evidence type="ECO:0000256" key="2">
    <source>
        <dbReference type="ARBA" id="ARBA00022727"/>
    </source>
</evidence>
<dbReference type="NCBIfam" id="NF011099">
    <property type="entry name" value="PRK14526.1"/>
    <property type="match status" value="1"/>
</dbReference>
<feature type="binding site" evidence="5">
    <location>
        <position position="130"/>
    </location>
    <ligand>
        <name>Zn(2+)</name>
        <dbReference type="ChEBI" id="CHEBI:29105"/>
        <note>structural</note>
    </ligand>
</feature>
<proteinExistence type="inferred from homology"/>
<feature type="binding site" evidence="5">
    <location>
        <position position="160"/>
    </location>
    <ligand>
        <name>AMP</name>
        <dbReference type="ChEBI" id="CHEBI:456215"/>
    </ligand>
</feature>
<keyword evidence="1 5" id="KW-0808">Transferase</keyword>
<dbReference type="AlphaFoldDB" id="A0A7C4AIM3"/>
<dbReference type="InterPro" id="IPR027417">
    <property type="entry name" value="P-loop_NTPase"/>
</dbReference>
<dbReference type="EC" id="2.7.4.3" evidence="5 7"/>
<dbReference type="InterPro" id="IPR007862">
    <property type="entry name" value="Adenylate_kinase_lid-dom"/>
</dbReference>
<sequence>MRLVFLGAPGAGKGTQAKKLVEKYGIPQISTGDLLRAAVAEGTALGKEAKSYMDRGELVPDKVVLGMVKERISQDDCKKGFILDGFPRNVAQAEALDKMLAEMNIPLDLALNVDVPFDDLMKRLTGRRTCKVCGQMYNIYYSPPKVEGKCDKCGGELFQRDDDKEETIKKRLDVYRAQTEPLIDYYSKKGILKNVSGTGSIDEIFNNICAILEKIK</sequence>
<evidence type="ECO:0000256" key="7">
    <source>
        <dbReference type="RuleBase" id="RU003331"/>
    </source>
</evidence>
<comment type="domain">
    <text evidence="5">Consists of three domains, a large central CORE domain and two small peripheral domains, NMPbind and LID, which undergo movements during catalysis. The LID domain closes over the site of phosphoryl transfer upon ATP binding. Assembling and dissambling the active center during each catalytic cycle provides an effective means to prevent ATP hydrolysis. Some bacteria have evolved a zinc-coordinating structure that stabilizes the LID domain.</text>
</comment>
<dbReference type="NCBIfam" id="NF001379">
    <property type="entry name" value="PRK00279.1-1"/>
    <property type="match status" value="1"/>
</dbReference>
<dbReference type="HAMAP" id="MF_00235">
    <property type="entry name" value="Adenylate_kinase_Adk"/>
    <property type="match status" value="1"/>
</dbReference>
<dbReference type="CDD" id="cd01428">
    <property type="entry name" value="ADK"/>
    <property type="match status" value="1"/>
</dbReference>
<dbReference type="Pfam" id="PF00406">
    <property type="entry name" value="ADK"/>
    <property type="match status" value="1"/>
</dbReference>
<comment type="catalytic activity">
    <reaction evidence="5 7">
        <text>AMP + ATP = 2 ADP</text>
        <dbReference type="Rhea" id="RHEA:12973"/>
        <dbReference type="ChEBI" id="CHEBI:30616"/>
        <dbReference type="ChEBI" id="CHEBI:456215"/>
        <dbReference type="ChEBI" id="CHEBI:456216"/>
        <dbReference type="EC" id="2.7.4.3"/>
    </reaction>
</comment>
<comment type="caution">
    <text evidence="9">The sequence shown here is derived from an EMBL/GenBank/DDBJ whole genome shotgun (WGS) entry which is preliminary data.</text>
</comment>
<keyword evidence="4 5" id="KW-0418">Kinase</keyword>
<dbReference type="PRINTS" id="PR00094">
    <property type="entry name" value="ADENYLTKNASE"/>
</dbReference>
<comment type="function">
    <text evidence="5">Catalyzes the reversible transfer of the terminal phosphate group between ATP and AMP. Plays an important role in cellular energy homeostasis and in adenine nucleotide metabolism.</text>
</comment>
<keyword evidence="5 7" id="KW-0067">ATP-binding</keyword>
<organism evidence="9">
    <name type="scientific">Thermodesulfovibrio aggregans</name>
    <dbReference type="NCBI Taxonomy" id="86166"/>
    <lineage>
        <taxon>Bacteria</taxon>
        <taxon>Pseudomonadati</taxon>
        <taxon>Nitrospirota</taxon>
        <taxon>Thermodesulfovibrionia</taxon>
        <taxon>Thermodesulfovibrionales</taxon>
        <taxon>Thermodesulfovibrionaceae</taxon>
        <taxon>Thermodesulfovibrio</taxon>
    </lineage>
</organism>